<dbReference type="PANTHER" id="PTHR45339">
    <property type="entry name" value="HYBRID SIGNAL TRANSDUCTION HISTIDINE KINASE J"/>
    <property type="match status" value="1"/>
</dbReference>
<keyword evidence="5" id="KW-0808">Transferase</keyword>
<evidence type="ECO:0000256" key="13">
    <source>
        <dbReference type="PROSITE-ProRule" id="PRU00169"/>
    </source>
</evidence>
<comment type="catalytic activity">
    <reaction evidence="1">
        <text>ATP + protein L-histidine = ADP + protein N-phospho-L-histidine.</text>
        <dbReference type="EC" id="2.7.13.3"/>
    </reaction>
</comment>
<evidence type="ECO:0000256" key="6">
    <source>
        <dbReference type="ARBA" id="ARBA00022692"/>
    </source>
</evidence>
<dbReference type="Pfam" id="PF02518">
    <property type="entry name" value="HATPase_c"/>
    <property type="match status" value="1"/>
</dbReference>
<dbReference type="InterPro" id="IPR011006">
    <property type="entry name" value="CheY-like_superfamily"/>
</dbReference>
<dbReference type="PRINTS" id="PR00344">
    <property type="entry name" value="BCTRLSENSOR"/>
</dbReference>
<keyword evidence="19" id="KW-1185">Reference proteome</keyword>
<evidence type="ECO:0000256" key="1">
    <source>
        <dbReference type="ARBA" id="ARBA00000085"/>
    </source>
</evidence>
<keyword evidence="9" id="KW-0067">ATP-binding</keyword>
<dbReference type="InterPro" id="IPR004358">
    <property type="entry name" value="Sig_transdc_His_kin-like_C"/>
</dbReference>
<dbReference type="InterPro" id="IPR036890">
    <property type="entry name" value="HATPase_C_sf"/>
</dbReference>
<feature type="transmembrane region" description="Helical" evidence="15">
    <location>
        <begin position="74"/>
        <end position="92"/>
    </location>
</feature>
<dbReference type="InterPro" id="IPR036097">
    <property type="entry name" value="HisK_dim/P_sf"/>
</dbReference>
<dbReference type="SUPFAM" id="SSF52172">
    <property type="entry name" value="CheY-like"/>
    <property type="match status" value="2"/>
</dbReference>
<keyword evidence="14" id="KW-0175">Coiled coil</keyword>
<comment type="caution">
    <text evidence="18">The sequence shown here is derived from an EMBL/GenBank/DDBJ whole genome shotgun (WGS) entry which is preliminary data.</text>
</comment>
<keyword evidence="4 13" id="KW-0597">Phosphoprotein</keyword>
<dbReference type="InterPro" id="IPR003594">
    <property type="entry name" value="HATPase_dom"/>
</dbReference>
<dbReference type="InterPro" id="IPR005467">
    <property type="entry name" value="His_kinase_dom"/>
</dbReference>
<dbReference type="CDD" id="cd16922">
    <property type="entry name" value="HATPase_EvgS-ArcB-TorS-like"/>
    <property type="match status" value="1"/>
</dbReference>
<dbReference type="SUPFAM" id="SSF47384">
    <property type="entry name" value="Homodimeric domain of signal transducing histidine kinase"/>
    <property type="match status" value="1"/>
</dbReference>
<feature type="modified residue" description="4-aspartylphosphate" evidence="13">
    <location>
        <position position="539"/>
    </location>
</feature>
<evidence type="ECO:0000313" key="19">
    <source>
        <dbReference type="Proteomes" id="UP000238375"/>
    </source>
</evidence>
<evidence type="ECO:0000256" key="5">
    <source>
        <dbReference type="ARBA" id="ARBA00022679"/>
    </source>
</evidence>
<evidence type="ECO:0000259" key="17">
    <source>
        <dbReference type="PROSITE" id="PS50110"/>
    </source>
</evidence>
<evidence type="ECO:0000256" key="12">
    <source>
        <dbReference type="ARBA" id="ARBA00023136"/>
    </source>
</evidence>
<dbReference type="SMART" id="SM00448">
    <property type="entry name" value="REC"/>
    <property type="match status" value="2"/>
</dbReference>
<protein>
    <recommendedName>
        <fullName evidence="3">histidine kinase</fullName>
        <ecNumber evidence="3">2.7.13.3</ecNumber>
    </recommendedName>
</protein>
<keyword evidence="11" id="KW-0902">Two-component regulatory system</keyword>
<reference evidence="18 19" key="1">
    <citation type="submission" date="2018-03" db="EMBL/GenBank/DDBJ databases">
        <title>Genomic Encyclopedia of Archaeal and Bacterial Type Strains, Phase II (KMG-II): from individual species to whole genera.</title>
        <authorList>
            <person name="Goeker M."/>
        </authorList>
    </citation>
    <scope>NUCLEOTIDE SEQUENCE [LARGE SCALE GENOMIC DNA]</scope>
    <source>
        <strain evidence="18 19">DSM 28354</strain>
    </source>
</reference>
<dbReference type="GO" id="GO:0016020">
    <property type="term" value="C:membrane"/>
    <property type="evidence" value="ECO:0007669"/>
    <property type="project" value="UniProtKB-SubCell"/>
</dbReference>
<feature type="modified residue" description="4-aspartylphosphate" evidence="13">
    <location>
        <position position="678"/>
    </location>
</feature>
<keyword evidence="10 15" id="KW-1133">Transmembrane helix</keyword>
<dbReference type="CDD" id="cd17546">
    <property type="entry name" value="REC_hyHK_CKI1_RcsC-like"/>
    <property type="match status" value="1"/>
</dbReference>
<evidence type="ECO:0000256" key="14">
    <source>
        <dbReference type="SAM" id="Coils"/>
    </source>
</evidence>
<dbReference type="SMART" id="SM00387">
    <property type="entry name" value="HATPase_c"/>
    <property type="match status" value="1"/>
</dbReference>
<feature type="transmembrane region" description="Helical" evidence="15">
    <location>
        <begin position="48"/>
        <end position="65"/>
    </location>
</feature>
<dbReference type="GO" id="GO:0000155">
    <property type="term" value="F:phosphorelay sensor kinase activity"/>
    <property type="evidence" value="ECO:0007669"/>
    <property type="project" value="InterPro"/>
</dbReference>
<name>A0A2T0TN87_9BACT</name>
<dbReference type="InterPro" id="IPR001789">
    <property type="entry name" value="Sig_transdc_resp-reg_receiver"/>
</dbReference>
<feature type="coiled-coil region" evidence="14">
    <location>
        <begin position="193"/>
        <end position="247"/>
    </location>
</feature>
<dbReference type="InterPro" id="IPR003661">
    <property type="entry name" value="HisK_dim/P_dom"/>
</dbReference>
<dbReference type="AlphaFoldDB" id="A0A2T0TN87"/>
<organism evidence="18 19">
    <name type="scientific">Spirosoma oryzae</name>
    <dbReference type="NCBI Taxonomy" id="1469603"/>
    <lineage>
        <taxon>Bacteria</taxon>
        <taxon>Pseudomonadati</taxon>
        <taxon>Bacteroidota</taxon>
        <taxon>Cytophagia</taxon>
        <taxon>Cytophagales</taxon>
        <taxon>Cytophagaceae</taxon>
        <taxon>Spirosoma</taxon>
    </lineage>
</organism>
<evidence type="ECO:0000256" key="3">
    <source>
        <dbReference type="ARBA" id="ARBA00012438"/>
    </source>
</evidence>
<keyword evidence="6 15" id="KW-0812">Transmembrane</keyword>
<evidence type="ECO:0000256" key="11">
    <source>
        <dbReference type="ARBA" id="ARBA00023012"/>
    </source>
</evidence>
<dbReference type="RefSeq" id="WP_106135930.1">
    <property type="nucleotide sequence ID" value="NZ_PVTE01000001.1"/>
</dbReference>
<evidence type="ECO:0000256" key="4">
    <source>
        <dbReference type="ARBA" id="ARBA00022553"/>
    </source>
</evidence>
<keyword evidence="8 18" id="KW-0418">Kinase</keyword>
<dbReference type="CDD" id="cd00082">
    <property type="entry name" value="HisKA"/>
    <property type="match status" value="1"/>
</dbReference>
<dbReference type="FunFam" id="3.30.565.10:FF:000010">
    <property type="entry name" value="Sensor histidine kinase RcsC"/>
    <property type="match status" value="1"/>
</dbReference>
<dbReference type="Gene3D" id="3.30.565.10">
    <property type="entry name" value="Histidine kinase-like ATPase, C-terminal domain"/>
    <property type="match status" value="1"/>
</dbReference>
<accession>A0A2T0TN87</accession>
<dbReference type="Proteomes" id="UP000238375">
    <property type="component" value="Unassembled WGS sequence"/>
</dbReference>
<evidence type="ECO:0000313" key="18">
    <source>
        <dbReference type="EMBL" id="PRY47182.1"/>
    </source>
</evidence>
<dbReference type="OrthoDB" id="9809670at2"/>
<feature type="transmembrane region" description="Helical" evidence="15">
    <location>
        <begin position="121"/>
        <end position="138"/>
    </location>
</feature>
<dbReference type="PROSITE" id="PS50109">
    <property type="entry name" value="HIS_KIN"/>
    <property type="match status" value="1"/>
</dbReference>
<gene>
    <name evidence="18" type="ORF">CLV58_101248</name>
</gene>
<dbReference type="Pfam" id="PF00512">
    <property type="entry name" value="HisKA"/>
    <property type="match status" value="1"/>
</dbReference>
<feature type="transmembrane region" description="Helical" evidence="15">
    <location>
        <begin position="158"/>
        <end position="177"/>
    </location>
</feature>
<keyword evidence="12 15" id="KW-0472">Membrane</keyword>
<evidence type="ECO:0000256" key="2">
    <source>
        <dbReference type="ARBA" id="ARBA00004370"/>
    </source>
</evidence>
<evidence type="ECO:0000256" key="8">
    <source>
        <dbReference type="ARBA" id="ARBA00022777"/>
    </source>
</evidence>
<evidence type="ECO:0000256" key="7">
    <source>
        <dbReference type="ARBA" id="ARBA00022741"/>
    </source>
</evidence>
<sequence length="756" mass="84198">MTDSPALVAEPTDAFHLRVQWRSDRWMNYFLSGYFIIGLLFATVYDTWLIAVGVGGLLLVAYYSAKYVLPQSNLYQYVLSTVLAVFMAQYIYQMHGLFEMHFFAFIGSAVLITYQNWKLQLPFLVVVLVHHAVFAYLQNNGWEQVYFTRLAYFDLLTFVIHMGLATVIFFICGLWSYQLQKYNERHLDHFITLAQLQKEAQLSLERKLSAEAQRKANEQLRATNQALERAREEAEQANRAKSTFLATMSHEIRTPMNGVIGMAALLQETPLSQEQQLFTNTIASCGETLIQVINDILDFSKIESGHLELEQLPFDLRQCLEDVLDMFGARAAQQGLELVYDIAEDVPRCLVGDALRLRQILINLVGNAVKFTKQGEICVLVQRESGTSAEDLCVRFDVSDTGIGIAEAHLTRLFKAFSQVDSSTTRQYGGTGLGLAIAQKLVQLMGGDIGVVSQPGQGTTFSFTIHTAEGHNPVGVSTQYELADLAGKRVLVVDDNATNLAILKRQFERWQLQPILTSSGQQALAVLAAGASVDLIVTDMQMPEMDGLTLGRQLRACFPAIPRMLLSSMGEELRPEQRSLFVSILTKPIKRQVLARHVQEALLASPPSPTVPVSVPQLSTDFSVSYPLAILVAEDNSMNQRLIGHVLQKLGYQPDIVSNGQLALEAVDQKTYDLVLMDMQMPVLDGLAATKQIRELDGSQPIIIALTANALAEHEQQCLEAGMNDFVSKPIRLPELITKIAHWYPQLTKVGPYSMS</sequence>
<feature type="transmembrane region" description="Helical" evidence="15">
    <location>
        <begin position="26"/>
        <end position="42"/>
    </location>
</feature>
<dbReference type="SUPFAM" id="SSF55874">
    <property type="entry name" value="ATPase domain of HSP90 chaperone/DNA topoisomerase II/histidine kinase"/>
    <property type="match status" value="1"/>
</dbReference>
<proteinExistence type="predicted"/>
<evidence type="ECO:0000259" key="16">
    <source>
        <dbReference type="PROSITE" id="PS50109"/>
    </source>
</evidence>
<dbReference type="Pfam" id="PF00072">
    <property type="entry name" value="Response_reg"/>
    <property type="match status" value="2"/>
</dbReference>
<dbReference type="EMBL" id="PVTE01000001">
    <property type="protein sequence ID" value="PRY47182.1"/>
    <property type="molecule type" value="Genomic_DNA"/>
</dbReference>
<dbReference type="GO" id="GO:0005524">
    <property type="term" value="F:ATP binding"/>
    <property type="evidence" value="ECO:0007669"/>
    <property type="project" value="UniProtKB-KW"/>
</dbReference>
<evidence type="ECO:0000256" key="10">
    <source>
        <dbReference type="ARBA" id="ARBA00022989"/>
    </source>
</evidence>
<dbReference type="PROSITE" id="PS50110">
    <property type="entry name" value="RESPONSE_REGULATORY"/>
    <property type="match status" value="2"/>
</dbReference>
<dbReference type="Gene3D" id="3.40.50.2300">
    <property type="match status" value="2"/>
</dbReference>
<dbReference type="PANTHER" id="PTHR45339:SF1">
    <property type="entry name" value="HYBRID SIGNAL TRANSDUCTION HISTIDINE KINASE J"/>
    <property type="match status" value="1"/>
</dbReference>
<comment type="subcellular location">
    <subcellularLocation>
        <location evidence="2">Membrane</location>
    </subcellularLocation>
</comment>
<evidence type="ECO:0000256" key="15">
    <source>
        <dbReference type="SAM" id="Phobius"/>
    </source>
</evidence>
<feature type="domain" description="Histidine kinase" evidence="16">
    <location>
        <begin position="247"/>
        <end position="469"/>
    </location>
</feature>
<feature type="domain" description="Response regulatory" evidence="17">
    <location>
        <begin position="629"/>
        <end position="744"/>
    </location>
</feature>
<dbReference type="Gene3D" id="1.10.287.130">
    <property type="match status" value="1"/>
</dbReference>
<dbReference type="FunFam" id="1.10.287.130:FF:000004">
    <property type="entry name" value="Ethylene receptor 1"/>
    <property type="match status" value="1"/>
</dbReference>
<feature type="domain" description="Response regulatory" evidence="17">
    <location>
        <begin position="489"/>
        <end position="602"/>
    </location>
</feature>
<dbReference type="EC" id="2.7.13.3" evidence="3"/>
<keyword evidence="7" id="KW-0547">Nucleotide-binding</keyword>
<evidence type="ECO:0000256" key="9">
    <source>
        <dbReference type="ARBA" id="ARBA00022840"/>
    </source>
</evidence>
<dbReference type="SMART" id="SM00388">
    <property type="entry name" value="HisKA"/>
    <property type="match status" value="1"/>
</dbReference>